<dbReference type="Gene3D" id="1.10.510.10">
    <property type="entry name" value="Transferase(Phosphotransferase) domain 1"/>
    <property type="match status" value="1"/>
</dbReference>
<reference evidence="11 12" key="1">
    <citation type="submission" date="2020-03" db="EMBL/GenBank/DDBJ databases">
        <title>Whole genome shotgun sequence of Phytohabitans rumicis NBRC 108638.</title>
        <authorList>
            <person name="Komaki H."/>
            <person name="Tamura T."/>
        </authorList>
    </citation>
    <scope>NUCLEOTIDE SEQUENCE [LARGE SCALE GENOMIC DNA]</scope>
    <source>
        <strain evidence="11 12">NBRC 108638</strain>
    </source>
</reference>
<name>A0A6V8LDK0_9ACTN</name>
<evidence type="ECO:0000256" key="7">
    <source>
        <dbReference type="PROSITE-ProRule" id="PRU10141"/>
    </source>
</evidence>
<dbReference type="SUPFAM" id="SSF56112">
    <property type="entry name" value="Protein kinase-like (PK-like)"/>
    <property type="match status" value="1"/>
</dbReference>
<dbReference type="GO" id="GO:0004674">
    <property type="term" value="F:protein serine/threonine kinase activity"/>
    <property type="evidence" value="ECO:0007669"/>
    <property type="project" value="UniProtKB-KW"/>
</dbReference>
<keyword evidence="9" id="KW-0812">Transmembrane</keyword>
<evidence type="ECO:0000256" key="2">
    <source>
        <dbReference type="ARBA" id="ARBA00022527"/>
    </source>
</evidence>
<dbReference type="PROSITE" id="PS50011">
    <property type="entry name" value="PROTEIN_KINASE_DOM"/>
    <property type="match status" value="1"/>
</dbReference>
<feature type="compositionally biased region" description="Pro residues" evidence="8">
    <location>
        <begin position="385"/>
        <end position="396"/>
    </location>
</feature>
<keyword evidence="9" id="KW-0472">Membrane</keyword>
<evidence type="ECO:0000313" key="11">
    <source>
        <dbReference type="EMBL" id="GFJ92861.1"/>
    </source>
</evidence>
<dbReference type="InterPro" id="IPR017441">
    <property type="entry name" value="Protein_kinase_ATP_BS"/>
</dbReference>
<evidence type="ECO:0000256" key="5">
    <source>
        <dbReference type="ARBA" id="ARBA00022777"/>
    </source>
</evidence>
<dbReference type="PROSITE" id="PS00107">
    <property type="entry name" value="PROTEIN_KINASE_ATP"/>
    <property type="match status" value="1"/>
</dbReference>
<gene>
    <name evidence="11" type="ORF">Prum_065030</name>
</gene>
<evidence type="ECO:0000256" key="6">
    <source>
        <dbReference type="ARBA" id="ARBA00022840"/>
    </source>
</evidence>
<dbReference type="InterPro" id="IPR011009">
    <property type="entry name" value="Kinase-like_dom_sf"/>
</dbReference>
<accession>A0A6V8LDK0</accession>
<dbReference type="Proteomes" id="UP000482960">
    <property type="component" value="Unassembled WGS sequence"/>
</dbReference>
<keyword evidence="3" id="KW-0808">Transferase</keyword>
<dbReference type="Pfam" id="PF22888">
    <property type="entry name" value="FIMAH"/>
    <property type="match status" value="1"/>
</dbReference>
<dbReference type="SMART" id="SM00220">
    <property type="entry name" value="S_TKc"/>
    <property type="match status" value="1"/>
</dbReference>
<keyword evidence="9" id="KW-1133">Transmembrane helix</keyword>
<keyword evidence="2" id="KW-0723">Serine/threonine-protein kinase</keyword>
<dbReference type="AlphaFoldDB" id="A0A6V8LDK0"/>
<dbReference type="PANTHER" id="PTHR43289">
    <property type="entry name" value="MITOGEN-ACTIVATED PROTEIN KINASE KINASE KINASE 20-RELATED"/>
    <property type="match status" value="1"/>
</dbReference>
<evidence type="ECO:0000256" key="4">
    <source>
        <dbReference type="ARBA" id="ARBA00022741"/>
    </source>
</evidence>
<comment type="caution">
    <text evidence="11">The sequence shown here is derived from an EMBL/GenBank/DDBJ whole genome shotgun (WGS) entry which is preliminary data.</text>
</comment>
<proteinExistence type="predicted"/>
<dbReference type="GO" id="GO:0005524">
    <property type="term" value="F:ATP binding"/>
    <property type="evidence" value="ECO:0007669"/>
    <property type="project" value="UniProtKB-UniRule"/>
</dbReference>
<evidence type="ECO:0000256" key="9">
    <source>
        <dbReference type="SAM" id="Phobius"/>
    </source>
</evidence>
<keyword evidence="6 7" id="KW-0067">ATP-binding</keyword>
<dbReference type="EC" id="2.7.11.1" evidence="1"/>
<protein>
    <recommendedName>
        <fullName evidence="1">non-specific serine/threonine protein kinase</fullName>
        <ecNumber evidence="1">2.7.11.1</ecNumber>
    </recommendedName>
</protein>
<dbReference type="InterPro" id="IPR008271">
    <property type="entry name" value="Ser/Thr_kinase_AS"/>
</dbReference>
<feature type="binding site" evidence="7">
    <location>
        <position position="48"/>
    </location>
    <ligand>
        <name>ATP</name>
        <dbReference type="ChEBI" id="CHEBI:30616"/>
    </ligand>
</feature>
<dbReference type="FunFam" id="1.10.510.10:FF:000021">
    <property type="entry name" value="Serine/threonine protein kinase"/>
    <property type="match status" value="1"/>
</dbReference>
<keyword evidence="12" id="KW-1185">Reference proteome</keyword>
<dbReference type="Gene3D" id="3.30.200.20">
    <property type="entry name" value="Phosphorylase Kinase, domain 1"/>
    <property type="match status" value="1"/>
</dbReference>
<feature type="domain" description="Protein kinase" evidence="10">
    <location>
        <begin position="19"/>
        <end position="287"/>
    </location>
</feature>
<dbReference type="CDD" id="cd14014">
    <property type="entry name" value="STKc_PknB_like"/>
    <property type="match status" value="1"/>
</dbReference>
<reference evidence="11 12" key="2">
    <citation type="submission" date="2020-03" db="EMBL/GenBank/DDBJ databases">
        <authorList>
            <person name="Ichikawa N."/>
            <person name="Kimura A."/>
            <person name="Kitahashi Y."/>
            <person name="Uohara A."/>
        </authorList>
    </citation>
    <scope>NUCLEOTIDE SEQUENCE [LARGE SCALE GENOMIC DNA]</scope>
    <source>
        <strain evidence="11 12">NBRC 108638</strain>
    </source>
</reference>
<feature type="transmembrane region" description="Helical" evidence="9">
    <location>
        <begin position="330"/>
        <end position="353"/>
    </location>
</feature>
<sequence>MRDELSFAFRTGEVVGGRYRLERQLGRGATASVWQARDERLDRAAALKVLDPAWQTDPVALERLRREARSVASLAHHNLVGVYDVDVDNDVAYLAMELVEGDGLNRLIAMHRRLPVERAAAIAAQVCDALGAAHQAGVVHRDIKPANILVEPDGTAKVCDFGIAVLHRTATQSALTAAGMVVGSYLFMAPEQALGGPIDARTDLYAVGCVLYAMLTGAAPFNADSPLDVLDLHLEEPAVPLRAHRDDIPTALDELVRELLAKDPVDRPTSAWEVRDRLRAIAGQPEIPDVPTVVPADVPTELLPSGVPSGGRHRAGGPVTEQALSWLRHWLSGWVILLLVGAVVSLVAATAVLSSRGDEPAAVTNQPTTFVPLAPTGVAELGTPSPSPSPSAPTTPPRQVTPIERIGTLAAVVQEQADSGQLTAKAARELIRKLNQVARHVRAGNAEQAADAFGDFTDRVRELRANGTLTVAGYAALPDLDAIAASLHAI</sequence>
<feature type="region of interest" description="Disordered" evidence="8">
    <location>
        <begin position="355"/>
        <end position="400"/>
    </location>
</feature>
<dbReference type="EMBL" id="BLPG01000001">
    <property type="protein sequence ID" value="GFJ92861.1"/>
    <property type="molecule type" value="Genomic_DNA"/>
</dbReference>
<evidence type="ECO:0000256" key="1">
    <source>
        <dbReference type="ARBA" id="ARBA00012513"/>
    </source>
</evidence>
<evidence type="ECO:0000256" key="3">
    <source>
        <dbReference type="ARBA" id="ARBA00022679"/>
    </source>
</evidence>
<keyword evidence="4 7" id="KW-0547">Nucleotide-binding</keyword>
<dbReference type="PANTHER" id="PTHR43289:SF6">
    <property type="entry name" value="SERINE_THREONINE-PROTEIN KINASE NEKL-3"/>
    <property type="match status" value="1"/>
</dbReference>
<dbReference type="InterPro" id="IPR000719">
    <property type="entry name" value="Prot_kinase_dom"/>
</dbReference>
<organism evidence="11 12">
    <name type="scientific">Phytohabitans rumicis</name>
    <dbReference type="NCBI Taxonomy" id="1076125"/>
    <lineage>
        <taxon>Bacteria</taxon>
        <taxon>Bacillati</taxon>
        <taxon>Actinomycetota</taxon>
        <taxon>Actinomycetes</taxon>
        <taxon>Micromonosporales</taxon>
        <taxon>Micromonosporaceae</taxon>
    </lineage>
</organism>
<evidence type="ECO:0000256" key="8">
    <source>
        <dbReference type="SAM" id="MobiDB-lite"/>
    </source>
</evidence>
<evidence type="ECO:0000313" key="12">
    <source>
        <dbReference type="Proteomes" id="UP000482960"/>
    </source>
</evidence>
<dbReference type="InterPro" id="IPR054470">
    <property type="entry name" value="FIMAH_dom"/>
</dbReference>
<dbReference type="Pfam" id="PF00069">
    <property type="entry name" value="Pkinase"/>
    <property type="match status" value="1"/>
</dbReference>
<keyword evidence="5" id="KW-0418">Kinase</keyword>
<dbReference type="RefSeq" id="WP_173079638.1">
    <property type="nucleotide sequence ID" value="NZ_BAABJB010000005.1"/>
</dbReference>
<dbReference type="PROSITE" id="PS00108">
    <property type="entry name" value="PROTEIN_KINASE_ST"/>
    <property type="match status" value="1"/>
</dbReference>
<evidence type="ECO:0000259" key="10">
    <source>
        <dbReference type="PROSITE" id="PS50011"/>
    </source>
</evidence>